<dbReference type="GO" id="GO:0005986">
    <property type="term" value="P:sucrose biosynthetic process"/>
    <property type="evidence" value="ECO:0007669"/>
    <property type="project" value="InterPro"/>
</dbReference>
<protein>
    <recommendedName>
        <fullName evidence="4">sucrose-phosphate phosphatase</fullName>
        <ecNumber evidence="4">3.1.3.24</ecNumber>
    </recommendedName>
</protein>
<dbReference type="NCBIfam" id="TIGR01482">
    <property type="entry name" value="SPP-subfamily"/>
    <property type="match status" value="1"/>
</dbReference>
<evidence type="ECO:0000256" key="6">
    <source>
        <dbReference type="ARBA" id="ARBA00048036"/>
    </source>
</evidence>
<organism evidence="8 9">
    <name type="scientific">Pseudanabaena catenata USMAC16</name>
    <dbReference type="NCBI Taxonomy" id="1855837"/>
    <lineage>
        <taxon>Bacteria</taxon>
        <taxon>Bacillati</taxon>
        <taxon>Cyanobacteriota</taxon>
        <taxon>Cyanophyceae</taxon>
        <taxon>Pseudanabaenales</taxon>
        <taxon>Pseudanabaenaceae</taxon>
        <taxon>Pseudanabaena</taxon>
    </lineage>
</organism>
<dbReference type="Proteomes" id="UP001152872">
    <property type="component" value="Unassembled WGS sequence"/>
</dbReference>
<dbReference type="InterPro" id="IPR051518">
    <property type="entry name" value="Sucrose_Phosphatase"/>
</dbReference>
<dbReference type="SFLD" id="SFLDG01140">
    <property type="entry name" value="C2.B:_Phosphomannomutase_and_P"/>
    <property type="match status" value="1"/>
</dbReference>
<accession>A0A9X4MCD1</accession>
<feature type="domain" description="Sucrose phosphatase-like" evidence="7">
    <location>
        <begin position="6"/>
        <end position="244"/>
    </location>
</feature>
<name>A0A9X4MCD1_9CYAN</name>
<sequence>MNEIERILLVTDLDNTLVGDDHATQKLNQLLSQHRQHCLLVYATGRSYGSAQQLKLERELIEPNYWVTGVGSEIYSGKSLDLEWARHIGADWQREAIAKLIGDRFPELKQQSPKEQNPWKMSFHLLGAASTITKLIANLQSTNLKAQVVFSSNIDVDILPVNAHKGYAVQYLQQRLGITNARTLVCGDSGNDISMFQQPALGVIVNNAQLELIEWYAAHADEERHYFAKNAYAAGILEALQKFNLIDEL</sequence>
<dbReference type="InterPro" id="IPR006379">
    <property type="entry name" value="HAD-SF_hydro_IIB"/>
</dbReference>
<dbReference type="SFLD" id="SFLDS00003">
    <property type="entry name" value="Haloacid_Dehalogenase"/>
    <property type="match status" value="1"/>
</dbReference>
<keyword evidence="5 8" id="KW-0378">Hydrolase</keyword>
<dbReference type="SUPFAM" id="SSF56784">
    <property type="entry name" value="HAD-like"/>
    <property type="match status" value="1"/>
</dbReference>
<evidence type="ECO:0000256" key="2">
    <source>
        <dbReference type="ARBA" id="ARBA00005070"/>
    </source>
</evidence>
<dbReference type="GO" id="GO:0050307">
    <property type="term" value="F:sucrose-phosphate phosphatase activity"/>
    <property type="evidence" value="ECO:0007669"/>
    <property type="project" value="UniProtKB-EC"/>
</dbReference>
<comment type="cofactor">
    <cofactor evidence="1">
        <name>Mg(2+)</name>
        <dbReference type="ChEBI" id="CHEBI:18420"/>
    </cofactor>
</comment>
<evidence type="ECO:0000259" key="7">
    <source>
        <dbReference type="Pfam" id="PF05116"/>
    </source>
</evidence>
<evidence type="ECO:0000313" key="9">
    <source>
        <dbReference type="Proteomes" id="UP001152872"/>
    </source>
</evidence>
<dbReference type="EC" id="3.1.3.24" evidence="4"/>
<dbReference type="SFLD" id="SFLDG01141">
    <property type="entry name" value="C2.B.1:_Sucrose_Phosphatase_Li"/>
    <property type="match status" value="1"/>
</dbReference>
<dbReference type="InterPro" id="IPR006380">
    <property type="entry name" value="SPP-like_dom"/>
</dbReference>
<dbReference type="PANTHER" id="PTHR46521:SF4">
    <property type="entry name" value="SUCROSE-PHOSPHATASE 2-RELATED"/>
    <property type="match status" value="1"/>
</dbReference>
<comment type="pathway">
    <text evidence="2">Glycan biosynthesis; sucrose biosynthesis; sucrose from D-fructose 6-phosphate and UDP-alpha-D-glucose: step 2/2.</text>
</comment>
<dbReference type="PANTHER" id="PTHR46521">
    <property type="entry name" value="SUCROSE-PHOSPHATASE 2-RELATED"/>
    <property type="match status" value="1"/>
</dbReference>
<dbReference type="InterPro" id="IPR012847">
    <property type="entry name" value="Sucrose_phosphatase_pln/cyn"/>
</dbReference>
<dbReference type="RefSeq" id="WP_009628671.1">
    <property type="nucleotide sequence ID" value="NZ_VBTY01000191.1"/>
</dbReference>
<dbReference type="AlphaFoldDB" id="A0A9X4MCD1"/>
<evidence type="ECO:0000256" key="1">
    <source>
        <dbReference type="ARBA" id="ARBA00001946"/>
    </source>
</evidence>
<dbReference type="GO" id="GO:0000287">
    <property type="term" value="F:magnesium ion binding"/>
    <property type="evidence" value="ECO:0007669"/>
    <property type="project" value="InterPro"/>
</dbReference>
<dbReference type="Gene3D" id="3.40.50.1000">
    <property type="entry name" value="HAD superfamily/HAD-like"/>
    <property type="match status" value="1"/>
</dbReference>
<gene>
    <name evidence="8" type="ORF">FEV09_18285</name>
</gene>
<evidence type="ECO:0000313" key="8">
    <source>
        <dbReference type="EMBL" id="MDG3496492.1"/>
    </source>
</evidence>
<dbReference type="Pfam" id="PF05116">
    <property type="entry name" value="S6PP"/>
    <property type="match status" value="1"/>
</dbReference>
<evidence type="ECO:0000256" key="3">
    <source>
        <dbReference type="ARBA" id="ARBA00007211"/>
    </source>
</evidence>
<comment type="similarity">
    <text evidence="3">Belongs to the sucrose phosphatase family.</text>
</comment>
<comment type="caution">
    <text evidence="8">The sequence shown here is derived from an EMBL/GenBank/DDBJ whole genome shotgun (WGS) entry which is preliminary data.</text>
</comment>
<dbReference type="InterPro" id="IPR036412">
    <property type="entry name" value="HAD-like_sf"/>
</dbReference>
<reference evidence="8" key="1">
    <citation type="submission" date="2019-05" db="EMBL/GenBank/DDBJ databases">
        <title>Whole genome sequencing of Pseudanabaena catenata USMAC16.</title>
        <authorList>
            <person name="Khan Z."/>
            <person name="Omar W.M."/>
            <person name="Convey P."/>
            <person name="Merican F."/>
            <person name="Najimudin N."/>
        </authorList>
    </citation>
    <scope>NUCLEOTIDE SEQUENCE</scope>
    <source>
        <strain evidence="8">USMAC16</strain>
    </source>
</reference>
<evidence type="ECO:0000256" key="5">
    <source>
        <dbReference type="ARBA" id="ARBA00022801"/>
    </source>
</evidence>
<dbReference type="EMBL" id="VBTY01000191">
    <property type="protein sequence ID" value="MDG3496492.1"/>
    <property type="molecule type" value="Genomic_DNA"/>
</dbReference>
<keyword evidence="9" id="KW-1185">Reference proteome</keyword>
<dbReference type="NCBIfam" id="TIGR01484">
    <property type="entry name" value="HAD-SF-IIB"/>
    <property type="match status" value="1"/>
</dbReference>
<dbReference type="Gene3D" id="3.90.1070.10">
    <property type="match status" value="1"/>
</dbReference>
<dbReference type="NCBIfam" id="TIGR01485">
    <property type="entry name" value="SPP_plant-cyano"/>
    <property type="match status" value="1"/>
</dbReference>
<evidence type="ECO:0000256" key="4">
    <source>
        <dbReference type="ARBA" id="ARBA00013112"/>
    </source>
</evidence>
<proteinExistence type="inferred from homology"/>
<comment type="catalytic activity">
    <reaction evidence="6">
        <text>sucrose 6(F)-phosphate + H2O = sucrose + phosphate</text>
        <dbReference type="Rhea" id="RHEA:19289"/>
        <dbReference type="ChEBI" id="CHEBI:15377"/>
        <dbReference type="ChEBI" id="CHEBI:17992"/>
        <dbReference type="ChEBI" id="CHEBI:43474"/>
        <dbReference type="ChEBI" id="CHEBI:57723"/>
        <dbReference type="EC" id="3.1.3.24"/>
    </reaction>
</comment>
<dbReference type="InterPro" id="IPR023214">
    <property type="entry name" value="HAD_sf"/>
</dbReference>